<feature type="transmembrane region" description="Helical" evidence="5">
    <location>
        <begin position="88"/>
        <end position="106"/>
    </location>
</feature>
<dbReference type="Pfam" id="PF13515">
    <property type="entry name" value="FUSC_2"/>
    <property type="match status" value="1"/>
</dbReference>
<protein>
    <submittedName>
        <fullName evidence="7">HAD hydrolase family protein</fullName>
    </submittedName>
</protein>
<evidence type="ECO:0000256" key="2">
    <source>
        <dbReference type="ARBA" id="ARBA00022692"/>
    </source>
</evidence>
<dbReference type="InterPro" id="IPR036412">
    <property type="entry name" value="HAD-like_sf"/>
</dbReference>
<keyword evidence="2 5" id="KW-0812">Transmembrane</keyword>
<dbReference type="EMBL" id="JACSNX010000001">
    <property type="protein sequence ID" value="MBM6850245.1"/>
    <property type="molecule type" value="Genomic_DNA"/>
</dbReference>
<feature type="transmembrane region" description="Helical" evidence="5">
    <location>
        <begin position="113"/>
        <end position="130"/>
    </location>
</feature>
<reference evidence="7 8" key="1">
    <citation type="journal article" date="2021" name="Sci. Rep.">
        <title>The distribution of antibiotic resistance genes in chicken gut microbiota commensals.</title>
        <authorList>
            <person name="Juricova H."/>
            <person name="Matiasovicova J."/>
            <person name="Kubasova T."/>
            <person name="Cejkova D."/>
            <person name="Rychlik I."/>
        </authorList>
    </citation>
    <scope>NUCLEOTIDE SEQUENCE [LARGE SCALE GENOMIC DNA]</scope>
    <source>
        <strain evidence="7 8">An411</strain>
    </source>
</reference>
<feature type="transmembrane region" description="Helical" evidence="5">
    <location>
        <begin position="63"/>
        <end position="82"/>
    </location>
</feature>
<evidence type="ECO:0000256" key="5">
    <source>
        <dbReference type="SAM" id="Phobius"/>
    </source>
</evidence>
<keyword evidence="7" id="KW-0378">Hydrolase</keyword>
<evidence type="ECO:0000313" key="7">
    <source>
        <dbReference type="EMBL" id="MBM6850245.1"/>
    </source>
</evidence>
<feature type="transmembrane region" description="Helical" evidence="5">
    <location>
        <begin position="12"/>
        <end position="29"/>
    </location>
</feature>
<sequence>MTDHAVPPIGMRMVKTAAAVLICLLVSMVVDREDMRIYSSIAALLCVQPYAEDTKRMAIQRTVGTAIGSVFGIATLLLEMALDIRGTLTGYVVIAAVTVPTLWISVALKSANAAALSGIVFLSITVTHVTDASPWIFAWYRASETLVGIAVGIAVNAFQLPRRKRRDVLFVSGLDGLLLTEQGTLTPYSRVSLNRMLDDGMQFTLSTMRTPASVREATRDLRLRLPVIVMDGAALYDMGQKRYLHTCVLPKELALQCEAVFQAQDIHCFLNGVLDDNLMIYYGTFRHETEQAIFEKLRTSPYRNYVSREYYKDCPILYLMGIDLTERIQALYDALGKAGLLEQVKVRLYPSAEYPGYSYLKIYERSASREDMLDRLKRELGMERSVVLTTREGCGDVVIRGGVNQAVKRLGRLFEPYLWERKK</sequence>
<feature type="transmembrane region" description="Helical" evidence="5">
    <location>
        <begin position="136"/>
        <end position="158"/>
    </location>
</feature>
<proteinExistence type="predicted"/>
<evidence type="ECO:0000256" key="1">
    <source>
        <dbReference type="ARBA" id="ARBA00004141"/>
    </source>
</evidence>
<accession>A0ABS2FSJ4</accession>
<dbReference type="InterPro" id="IPR023214">
    <property type="entry name" value="HAD_sf"/>
</dbReference>
<dbReference type="InterPro" id="IPR049453">
    <property type="entry name" value="Memb_transporter_dom"/>
</dbReference>
<organism evidence="7 8">
    <name type="scientific">Oscillibacter valericigenes</name>
    <dbReference type="NCBI Taxonomy" id="351091"/>
    <lineage>
        <taxon>Bacteria</taxon>
        <taxon>Bacillati</taxon>
        <taxon>Bacillota</taxon>
        <taxon>Clostridia</taxon>
        <taxon>Eubacteriales</taxon>
        <taxon>Oscillospiraceae</taxon>
        <taxon>Oscillibacter</taxon>
    </lineage>
</organism>
<evidence type="ECO:0000313" key="8">
    <source>
        <dbReference type="Proteomes" id="UP000719500"/>
    </source>
</evidence>
<dbReference type="GO" id="GO:0016787">
    <property type="term" value="F:hydrolase activity"/>
    <property type="evidence" value="ECO:0007669"/>
    <property type="project" value="UniProtKB-KW"/>
</dbReference>
<keyword evidence="4 5" id="KW-0472">Membrane</keyword>
<name>A0ABS2FSJ4_9FIRM</name>
<keyword evidence="3 5" id="KW-1133">Transmembrane helix</keyword>
<comment type="subcellular location">
    <subcellularLocation>
        <location evidence="1">Membrane</location>
        <topology evidence="1">Multi-pass membrane protein</topology>
    </subcellularLocation>
</comment>
<feature type="domain" description="Integral membrane bound transporter" evidence="6">
    <location>
        <begin position="39"/>
        <end position="155"/>
    </location>
</feature>
<dbReference type="Proteomes" id="UP000719500">
    <property type="component" value="Unassembled WGS sequence"/>
</dbReference>
<dbReference type="RefSeq" id="WP_204802028.1">
    <property type="nucleotide sequence ID" value="NZ_JACSNX010000001.1"/>
</dbReference>
<dbReference type="Gene3D" id="3.40.50.1000">
    <property type="entry name" value="HAD superfamily/HAD-like"/>
    <property type="match status" value="1"/>
</dbReference>
<keyword evidence="8" id="KW-1185">Reference proteome</keyword>
<gene>
    <name evidence="7" type="ORF">H9X91_02180</name>
</gene>
<evidence type="ECO:0000256" key="3">
    <source>
        <dbReference type="ARBA" id="ARBA00022989"/>
    </source>
</evidence>
<comment type="caution">
    <text evidence="7">The sequence shown here is derived from an EMBL/GenBank/DDBJ whole genome shotgun (WGS) entry which is preliminary data.</text>
</comment>
<dbReference type="Pfam" id="PF08282">
    <property type="entry name" value="Hydrolase_3"/>
    <property type="match status" value="1"/>
</dbReference>
<evidence type="ECO:0000259" key="6">
    <source>
        <dbReference type="Pfam" id="PF13515"/>
    </source>
</evidence>
<evidence type="ECO:0000256" key="4">
    <source>
        <dbReference type="ARBA" id="ARBA00023136"/>
    </source>
</evidence>
<dbReference type="SUPFAM" id="SSF56784">
    <property type="entry name" value="HAD-like"/>
    <property type="match status" value="1"/>
</dbReference>
<dbReference type="Gene3D" id="3.30.1240.10">
    <property type="match status" value="1"/>
</dbReference>